<keyword evidence="2" id="KW-1185">Reference proteome</keyword>
<proteinExistence type="predicted"/>
<evidence type="ECO:0000313" key="1">
    <source>
        <dbReference type="EMBL" id="MBO3736612.1"/>
    </source>
</evidence>
<dbReference type="Proteomes" id="UP000679690">
    <property type="component" value="Unassembled WGS sequence"/>
</dbReference>
<comment type="caution">
    <text evidence="1">The sequence shown here is derived from an EMBL/GenBank/DDBJ whole genome shotgun (WGS) entry which is preliminary data.</text>
</comment>
<organism evidence="1 2">
    <name type="scientific">Actinoplanes flavus</name>
    <dbReference type="NCBI Taxonomy" id="2820290"/>
    <lineage>
        <taxon>Bacteria</taxon>
        <taxon>Bacillati</taxon>
        <taxon>Actinomycetota</taxon>
        <taxon>Actinomycetes</taxon>
        <taxon>Micromonosporales</taxon>
        <taxon>Micromonosporaceae</taxon>
        <taxon>Actinoplanes</taxon>
    </lineage>
</organism>
<name>A0ABS3UCX1_9ACTN</name>
<reference evidence="1 2" key="1">
    <citation type="submission" date="2021-03" db="EMBL/GenBank/DDBJ databases">
        <title>Actinoplanes flavus sp. nov., a novel actinomycete isolated from Coconut Palm rhizosphere soil.</title>
        <authorList>
            <person name="Luo X."/>
        </authorList>
    </citation>
    <scope>NUCLEOTIDE SEQUENCE [LARGE SCALE GENOMIC DNA]</scope>
    <source>
        <strain evidence="1 2">NEAU-H7</strain>
    </source>
</reference>
<dbReference type="EMBL" id="JAGFNS010000002">
    <property type="protein sequence ID" value="MBO3736612.1"/>
    <property type="molecule type" value="Genomic_DNA"/>
</dbReference>
<evidence type="ECO:0000313" key="2">
    <source>
        <dbReference type="Proteomes" id="UP000679690"/>
    </source>
</evidence>
<dbReference type="RefSeq" id="WP_208465834.1">
    <property type="nucleotide sequence ID" value="NZ_JAGFNS010000002.1"/>
</dbReference>
<accession>A0ABS3UCX1</accession>
<sequence length="73" mass="7591">MIAPELFLFAVAAACVGASQALDMAIDGGSRLALVAAATRCDDATLAASVGRTFHARRDLPPAAHQVIWPCLR</sequence>
<gene>
    <name evidence="1" type="ORF">J5X75_03650</name>
</gene>
<protein>
    <submittedName>
        <fullName evidence="1">Uncharacterized protein</fullName>
    </submittedName>
</protein>